<sequence length="830" mass="95420">MAKKKSKIESTYKDLLEKSLKNGDDYNIKNSLINLIQINFDFKNNAELVNKIANVPYKKPYYDTVAEFILKYHSVIKQETIDYILEKQLPYFFDGSTPKTIKWSDVPSTDKNNSRNYSLFQNELHLYKTSIFHKFDYVTSYVALYFIRHPECMIYSKEFLLYSIYEKADQMIIDCLSQYNNSKDKLTDYEIHTCFITLNNNMYDTFIQYLGIELNINFAEHVLIKYETTGYEKNKYAYFNKFRELIMFFIEHNIKPVNKIYELAISNIIKMKYDDKYNLYQRNGYSYKNIDISREISDLIDLILKAGYKPTKNDVVLAIKNKIKINNIEKYGIKIDDADIKKVCDENTFYPYGYGAEKTNKDKIFNKMLDGKMSVKEVKAFCKDYMPNISHLNTATKYKNQYAVVSYFLNDKKVKPDISCILTLLRSTGSKLCDIYEEYLRLNNYQLTNQQEIIKKAQKTLSDDDTSDDDSEKKLVTKSKVIKDVKQTKAVKTPKKVLSDILDDTSEKEPVKKTKVVKKVKVVKKTNKVLSDTSVKKTSSSTNETKPKIVEKILSDTDTSDDDTSTDDTSDDDTSDDDNKSAKISVKKTAPKIVKKALSISDTSDDDTSDDDNKSAKISVKKTAPKIVKKALSISDTSTDDTSDDDNKSAKISVKKTAPKIVKKVLSISDTSTDDTSDDDNKSAKISVKKTVPKIVKKKVVKKALGNTDTSTDDTSDDDTSDDDTSHDDIIIKKKDKINEKVDFNKIAIPDSYDYKKPLKVNTKVKKIFGITDNNINHIALRANVLEYLNKNKMINGFTIKLDTKNKKEFGLNDDIKMEKLDEFIYFINQ</sequence>
<feature type="compositionally biased region" description="Basic and acidic residues" evidence="1">
    <location>
        <begin position="545"/>
        <end position="555"/>
    </location>
</feature>
<reference evidence="2" key="1">
    <citation type="journal article" date="2020" name="Nature">
        <title>Giant virus diversity and host interactions through global metagenomics.</title>
        <authorList>
            <person name="Schulz F."/>
            <person name="Roux S."/>
            <person name="Paez-Espino D."/>
            <person name="Jungbluth S."/>
            <person name="Walsh D.A."/>
            <person name="Denef V.J."/>
            <person name="McMahon K.D."/>
            <person name="Konstantinidis K.T."/>
            <person name="Eloe-Fadrosh E.A."/>
            <person name="Kyrpides N.C."/>
            <person name="Woyke T."/>
        </authorList>
    </citation>
    <scope>NUCLEOTIDE SEQUENCE</scope>
    <source>
        <strain evidence="2">GVMAG-M-3300023179-27</strain>
    </source>
</reference>
<accession>A0A6C0EAV9</accession>
<dbReference type="EMBL" id="MN739774">
    <property type="protein sequence ID" value="QHT25751.1"/>
    <property type="molecule type" value="Genomic_DNA"/>
</dbReference>
<protein>
    <submittedName>
        <fullName evidence="2">Uncharacterized protein</fullName>
    </submittedName>
</protein>
<name>A0A6C0EAV9_9ZZZZ</name>
<dbReference type="GO" id="GO:0005730">
    <property type="term" value="C:nucleolus"/>
    <property type="evidence" value="ECO:0007669"/>
    <property type="project" value="InterPro"/>
</dbReference>
<feature type="compositionally biased region" description="Basic residues" evidence="1">
    <location>
        <begin position="619"/>
        <end position="629"/>
    </location>
</feature>
<evidence type="ECO:0000256" key="1">
    <source>
        <dbReference type="SAM" id="MobiDB-lite"/>
    </source>
</evidence>
<evidence type="ECO:0000313" key="2">
    <source>
        <dbReference type="EMBL" id="QHT25751.1"/>
    </source>
</evidence>
<feature type="compositionally biased region" description="Acidic residues" evidence="1">
    <location>
        <begin position="558"/>
        <end position="576"/>
    </location>
</feature>
<organism evidence="2">
    <name type="scientific">viral metagenome</name>
    <dbReference type="NCBI Taxonomy" id="1070528"/>
    <lineage>
        <taxon>unclassified sequences</taxon>
        <taxon>metagenomes</taxon>
        <taxon>organismal metagenomes</taxon>
    </lineage>
</organism>
<proteinExistence type="predicted"/>
<feature type="compositionally biased region" description="Acidic residues" evidence="1">
    <location>
        <begin position="711"/>
        <end position="726"/>
    </location>
</feature>
<feature type="region of interest" description="Disordered" evidence="1">
    <location>
        <begin position="532"/>
        <end position="651"/>
    </location>
</feature>
<dbReference type="PANTHER" id="PTHR23216:SF1">
    <property type="entry name" value="NUCLEOLAR AND COILED-BODY PHOSPHOPROTEIN 1"/>
    <property type="match status" value="1"/>
</dbReference>
<dbReference type="GO" id="GO:0005654">
    <property type="term" value="C:nucleoplasm"/>
    <property type="evidence" value="ECO:0007669"/>
    <property type="project" value="TreeGrafter"/>
</dbReference>
<feature type="compositionally biased region" description="Basic residues" evidence="1">
    <location>
        <begin position="585"/>
        <end position="595"/>
    </location>
</feature>
<feature type="region of interest" description="Disordered" evidence="1">
    <location>
        <begin position="707"/>
        <end position="726"/>
    </location>
</feature>
<dbReference type="PANTHER" id="PTHR23216">
    <property type="entry name" value="NUCLEOLAR AND COILED-BODY PHOSPHOPROTEIN 1"/>
    <property type="match status" value="1"/>
</dbReference>
<dbReference type="AlphaFoldDB" id="A0A6C0EAV9"/>
<dbReference type="InterPro" id="IPR039191">
    <property type="entry name" value="Nopp140-like"/>
</dbReference>